<evidence type="ECO:0000256" key="5">
    <source>
        <dbReference type="ARBA" id="ARBA00025606"/>
    </source>
</evidence>
<comment type="similarity">
    <text evidence="1 6">Belongs to the MinC family.</text>
</comment>
<dbReference type="AlphaFoldDB" id="H6Q4U0"/>
<dbReference type="InterPro" id="IPR007874">
    <property type="entry name" value="MinC_N"/>
</dbReference>
<dbReference type="PANTHER" id="PTHR34108">
    <property type="entry name" value="SEPTUM SITE-DETERMINING PROTEIN MINC"/>
    <property type="match status" value="1"/>
</dbReference>
<evidence type="ECO:0000256" key="4">
    <source>
        <dbReference type="ARBA" id="ARBA00023306"/>
    </source>
</evidence>
<sequence>MSNKSYVKFSVEHFSSLVLYVYNLKIKTIEKIINKKIKQFPNFFKNIPCIIDVSNLTEHDYLYWQEAYHSILNTGLYIIGVSGYINNKWKLALIKSNIPILNKKRSIDKNFSSKPEKYKKIYSDFVVDKPVRSGQIIYAKNKNLIIINTVSSGAEIIADGNIHVYGTLRGKAFAGVGEADSQKCQIFCTQLLAECISIAGKFWINEDIPKSNLGKSARFFLKKNILTIQKFSL</sequence>
<name>H6Q4U0_WIGGL</name>
<keyword evidence="4 6" id="KW-0131">Cell cycle</keyword>
<comment type="function">
    <text evidence="5 6">Cell division inhibitor that blocks the formation of polar Z ring septums. Rapidly oscillates between the poles of the cell to destabilize FtsZ filaments that have formed before they mature into polar Z rings. Prevents FtsZ polymerization.</text>
</comment>
<evidence type="ECO:0000313" key="10">
    <source>
        <dbReference type="Proteomes" id="UP000009061"/>
    </source>
</evidence>
<dbReference type="GO" id="GO:1901891">
    <property type="term" value="P:regulation of cell septum assembly"/>
    <property type="evidence" value="ECO:0007669"/>
    <property type="project" value="InterPro"/>
</dbReference>
<evidence type="ECO:0000256" key="3">
    <source>
        <dbReference type="ARBA" id="ARBA00023210"/>
    </source>
</evidence>
<dbReference type="Pfam" id="PF03775">
    <property type="entry name" value="MinC_C"/>
    <property type="match status" value="1"/>
</dbReference>
<evidence type="ECO:0000256" key="2">
    <source>
        <dbReference type="ARBA" id="ARBA00022618"/>
    </source>
</evidence>
<dbReference type="NCBIfam" id="TIGR01222">
    <property type="entry name" value="minC"/>
    <property type="match status" value="1"/>
</dbReference>
<dbReference type="InterPro" id="IPR005526">
    <property type="entry name" value="Septum_form_inhib_MinC_C"/>
</dbReference>
<dbReference type="Gene3D" id="3.30.70.260">
    <property type="match status" value="1"/>
</dbReference>
<dbReference type="HAMAP" id="MF_00267">
    <property type="entry name" value="MinC"/>
    <property type="match status" value="1"/>
</dbReference>
<reference evidence="9 10" key="1">
    <citation type="journal article" date="2012" name="MBio">
        <title>Insight into the transmission biology and species-specific functional capabilities of tsetse (Diptera: glossinidae) obligate symbiont wigglesworthia.</title>
        <authorList>
            <person name="Rio R.V."/>
            <person name="Symula R.E."/>
            <person name="Wang J."/>
            <person name="Lohs C."/>
            <person name="Wu Y.N."/>
            <person name="Snyder A.K."/>
            <person name="Bjornson R.D."/>
            <person name="Oshima K."/>
            <person name="Biehl B.S."/>
            <person name="Perna N.T."/>
            <person name="Hattori M."/>
            <person name="Aksoy S."/>
        </authorList>
    </citation>
    <scope>NUCLEOTIDE SEQUENCE [LARGE SCALE GENOMIC DNA]</scope>
    <source>
        <strain evidence="9">WGM</strain>
    </source>
</reference>
<feature type="domain" description="Septum formation inhibitor MinC C-terminal" evidence="7">
    <location>
        <begin position="126"/>
        <end position="228"/>
    </location>
</feature>
<gene>
    <name evidence="6 9" type="primary">minC</name>
    <name evidence="9" type="ORF">WIGMOR_0391</name>
</gene>
<dbReference type="InterPro" id="IPR036145">
    <property type="entry name" value="MinC_C_sf"/>
</dbReference>
<keyword evidence="10" id="KW-1185">Reference proteome</keyword>
<proteinExistence type="inferred from homology"/>
<dbReference type="PANTHER" id="PTHR34108:SF1">
    <property type="entry name" value="SEPTUM SITE-DETERMINING PROTEIN MINC"/>
    <property type="match status" value="1"/>
</dbReference>
<evidence type="ECO:0000313" key="9">
    <source>
        <dbReference type="EMBL" id="AFA41223.1"/>
    </source>
</evidence>
<dbReference type="OrthoDB" id="9794530at2"/>
<dbReference type="SUPFAM" id="SSF63848">
    <property type="entry name" value="Cell-division inhibitor MinC, C-terminal domain"/>
    <property type="match status" value="1"/>
</dbReference>
<dbReference type="Proteomes" id="UP000009061">
    <property type="component" value="Chromosome"/>
</dbReference>
<protein>
    <recommendedName>
        <fullName evidence="6">Probable septum site-determining protein MinC</fullName>
    </recommendedName>
</protein>
<dbReference type="STRING" id="1142511.WIGMOR_0391"/>
<keyword evidence="2 6" id="KW-0132">Cell division</keyword>
<organism evidence="9 10">
    <name type="scientific">Wigglesworthia glossinidia endosymbiont of Glossina morsitans morsitans</name>
    <name type="common">Yale colony</name>
    <dbReference type="NCBI Taxonomy" id="1142511"/>
    <lineage>
        <taxon>Bacteria</taxon>
        <taxon>Pseudomonadati</taxon>
        <taxon>Pseudomonadota</taxon>
        <taxon>Gammaproteobacteria</taxon>
        <taxon>Enterobacterales</taxon>
        <taxon>Erwiniaceae</taxon>
        <taxon>Wigglesworthia</taxon>
    </lineage>
</organism>
<dbReference type="RefSeq" id="WP_014354162.1">
    <property type="nucleotide sequence ID" value="NC_016893.1"/>
</dbReference>
<dbReference type="InterPro" id="IPR013033">
    <property type="entry name" value="MinC"/>
</dbReference>
<evidence type="ECO:0000256" key="1">
    <source>
        <dbReference type="ARBA" id="ARBA00006291"/>
    </source>
</evidence>
<dbReference type="eggNOG" id="COG0850">
    <property type="taxonomic scope" value="Bacteria"/>
</dbReference>
<dbReference type="GO" id="GO:0000902">
    <property type="term" value="P:cell morphogenesis"/>
    <property type="evidence" value="ECO:0007669"/>
    <property type="project" value="InterPro"/>
</dbReference>
<dbReference type="GO" id="GO:0051302">
    <property type="term" value="P:regulation of cell division"/>
    <property type="evidence" value="ECO:0007669"/>
    <property type="project" value="InterPro"/>
</dbReference>
<evidence type="ECO:0000259" key="8">
    <source>
        <dbReference type="Pfam" id="PF05209"/>
    </source>
</evidence>
<dbReference type="KEGG" id="wgl:WIGMOR_0391"/>
<comment type="subunit">
    <text evidence="6">Interacts with MinD and FtsZ.</text>
</comment>
<dbReference type="HOGENOM" id="CLU_067812_0_1_6"/>
<evidence type="ECO:0000259" key="7">
    <source>
        <dbReference type="Pfam" id="PF03775"/>
    </source>
</evidence>
<dbReference type="InterPro" id="IPR016098">
    <property type="entry name" value="CAP/MinC_C"/>
</dbReference>
<dbReference type="Pfam" id="PF05209">
    <property type="entry name" value="MinC_N"/>
    <property type="match status" value="1"/>
</dbReference>
<dbReference type="GO" id="GO:0000917">
    <property type="term" value="P:division septum assembly"/>
    <property type="evidence" value="ECO:0007669"/>
    <property type="project" value="UniProtKB-KW"/>
</dbReference>
<keyword evidence="3 6" id="KW-0717">Septation</keyword>
<dbReference type="Gene3D" id="2.160.20.70">
    <property type="match status" value="1"/>
</dbReference>
<accession>H6Q4U0</accession>
<feature type="domain" description="Septum formation inhibitor MinC N-terminal" evidence="8">
    <location>
        <begin position="12"/>
        <end position="76"/>
    </location>
</feature>
<evidence type="ECO:0000256" key="6">
    <source>
        <dbReference type="HAMAP-Rule" id="MF_00267"/>
    </source>
</evidence>
<dbReference type="EMBL" id="CP003315">
    <property type="protein sequence ID" value="AFA41223.1"/>
    <property type="molecule type" value="Genomic_DNA"/>
</dbReference>